<evidence type="ECO:0000313" key="2">
    <source>
        <dbReference type="EMBL" id="KAF4689480.1"/>
    </source>
</evidence>
<accession>A0A7J6P120</accession>
<dbReference type="AlphaFoldDB" id="A0A7J6P120"/>
<protein>
    <submittedName>
        <fullName evidence="2">Uncharacterized protein</fullName>
    </submittedName>
</protein>
<dbReference type="InterPro" id="IPR046628">
    <property type="entry name" value="DUF6740"/>
</dbReference>
<gene>
    <name evidence="2" type="ORF">FOZ60_001603</name>
</gene>
<organism evidence="2 3">
    <name type="scientific">Perkinsus olseni</name>
    <name type="common">Perkinsus atlanticus</name>
    <dbReference type="NCBI Taxonomy" id="32597"/>
    <lineage>
        <taxon>Eukaryota</taxon>
        <taxon>Sar</taxon>
        <taxon>Alveolata</taxon>
        <taxon>Perkinsozoa</taxon>
        <taxon>Perkinsea</taxon>
        <taxon>Perkinsida</taxon>
        <taxon>Perkinsidae</taxon>
        <taxon>Perkinsus</taxon>
    </lineage>
</organism>
<reference evidence="2 3" key="1">
    <citation type="submission" date="2020-04" db="EMBL/GenBank/DDBJ databases">
        <title>Perkinsus olseni comparative genomics.</title>
        <authorList>
            <person name="Bogema D.R."/>
        </authorList>
    </citation>
    <scope>NUCLEOTIDE SEQUENCE [LARGE SCALE GENOMIC DNA]</scope>
    <source>
        <strain evidence="2">00978-12</strain>
    </source>
</reference>
<dbReference type="Proteomes" id="UP000541610">
    <property type="component" value="Unassembled WGS sequence"/>
</dbReference>
<comment type="caution">
    <text evidence="2">The sequence shown here is derived from an EMBL/GenBank/DDBJ whole genome shotgun (WGS) entry which is preliminary data.</text>
</comment>
<evidence type="ECO:0000256" key="1">
    <source>
        <dbReference type="SAM" id="MobiDB-lite"/>
    </source>
</evidence>
<sequence>MSLPNNAAGSLQAVPIKGTDASGIPKFDGNPGRKPGCHPEDGALTHPDHPNEVRYVCDVCHIKDIPTNSASGSLHKVWATVGDRQSPGDFREPRAQVLDGKVCQANITEELSPDGPRCRFGFQMRTDGGMLKDLTVVQTVDHVMKLETTSGHDDGDAPVRAEAFVFRFLCKEIPHTAVMVTYDDEPVILFHKEFTGRAAVFHATTTNLCNRDVKDAHGNPVPCGISRARETLGLTLPGMEDGTLTTREHIIITKDGNVRVKAMPSRPYQYFMYVETPKNVKLHQLYNHQAIPLVDSTPEFEAHRLYGSGLKQDGWTDEGMTNLDGKTLHMWTKRGPQGLNKTSRFNYTAVYRTCMYSDVWTFFTDSNDSRPVKLVGSNSICNKALRVTEYSNYRTLDEKLTVEDSIQVLYEMYGIKSRMLSVGEAQNVPKVCKDLLAAPYVCEAEREFFGDGQEVDWTPPGRMMRGATASQDIISYFDIAEGTAAYTFFHHQYDRRLLQLLKFEFPSNCNKTGGTSTLNFCLFVAVDATMSTYSLEAGLTFVDVNDKSKQALLFITVVIGKSQGQHVMRLGVVAMGTATVWQMGAGVSLSIDVTVDGKVSGDTEKEVFTAQIQVSVSFNVNLPEVGSIMDCTIYAKIGITAALNNDITAYGEIGTSVSLLIAGAGTGINIKGSTLDNRPDVWSFKSEVFLTAWVNIIVWSDSWRWSWEIWHASPVYF</sequence>
<feature type="region of interest" description="Disordered" evidence="1">
    <location>
        <begin position="1"/>
        <end position="42"/>
    </location>
</feature>
<proteinExistence type="predicted"/>
<evidence type="ECO:0000313" key="3">
    <source>
        <dbReference type="Proteomes" id="UP000541610"/>
    </source>
</evidence>
<dbReference type="Pfam" id="PF20525">
    <property type="entry name" value="DUF6740"/>
    <property type="match status" value="1"/>
</dbReference>
<dbReference type="EMBL" id="JABANP010000123">
    <property type="protein sequence ID" value="KAF4689480.1"/>
    <property type="molecule type" value="Genomic_DNA"/>
</dbReference>
<name>A0A7J6P120_PEROL</name>